<dbReference type="RefSeq" id="WP_380968649.1">
    <property type="nucleotide sequence ID" value="NZ_JBHTCO010000039.1"/>
</dbReference>
<protein>
    <submittedName>
        <fullName evidence="1">Stressosome-associated protein Prli42</fullName>
    </submittedName>
</protein>
<name>A0ABW2Q5Q3_9BACL</name>
<sequence length="31" mass="3444">MPRKTFKIVIFIMLLALILTTVSSAFAAIFS</sequence>
<proteinExistence type="predicted"/>
<evidence type="ECO:0000313" key="1">
    <source>
        <dbReference type="EMBL" id="MFC7394801.1"/>
    </source>
</evidence>
<reference evidence="2" key="1">
    <citation type="journal article" date="2019" name="Int. J. Syst. Evol. Microbiol.">
        <title>The Global Catalogue of Microorganisms (GCM) 10K type strain sequencing project: providing services to taxonomists for standard genome sequencing and annotation.</title>
        <authorList>
            <consortium name="The Broad Institute Genomics Platform"/>
            <consortium name="The Broad Institute Genome Sequencing Center for Infectious Disease"/>
            <person name="Wu L."/>
            <person name="Ma J."/>
        </authorList>
    </citation>
    <scope>NUCLEOTIDE SEQUENCE [LARGE SCALE GENOMIC DNA]</scope>
    <source>
        <strain evidence="2">CGMCC 1.16305</strain>
    </source>
</reference>
<accession>A0ABW2Q5Q3</accession>
<organism evidence="1 2">
    <name type="scientific">Scopulibacillus cellulosilyticus</name>
    <dbReference type="NCBI Taxonomy" id="2665665"/>
    <lineage>
        <taxon>Bacteria</taxon>
        <taxon>Bacillati</taxon>
        <taxon>Bacillota</taxon>
        <taxon>Bacilli</taxon>
        <taxon>Bacillales</taxon>
        <taxon>Sporolactobacillaceae</taxon>
        <taxon>Scopulibacillus</taxon>
    </lineage>
</organism>
<dbReference type="InterPro" id="IPR049722">
    <property type="entry name" value="Prli42-like"/>
</dbReference>
<dbReference type="Proteomes" id="UP001596505">
    <property type="component" value="Unassembled WGS sequence"/>
</dbReference>
<evidence type="ECO:0000313" key="2">
    <source>
        <dbReference type="Proteomes" id="UP001596505"/>
    </source>
</evidence>
<dbReference type="EMBL" id="JBHTCO010000039">
    <property type="protein sequence ID" value="MFC7394801.1"/>
    <property type="molecule type" value="Genomic_DNA"/>
</dbReference>
<keyword evidence="2" id="KW-1185">Reference proteome</keyword>
<dbReference type="NCBIfam" id="NF033880">
    <property type="entry name" value="Prli42"/>
    <property type="match status" value="1"/>
</dbReference>
<gene>
    <name evidence="1" type="primary">prli42</name>
    <name evidence="1" type="ORF">ACFQRG_17910</name>
</gene>
<comment type="caution">
    <text evidence="1">The sequence shown here is derived from an EMBL/GenBank/DDBJ whole genome shotgun (WGS) entry which is preliminary data.</text>
</comment>